<dbReference type="GeneID" id="93711930"/>
<comment type="caution">
    <text evidence="1">The sequence shown here is derived from an EMBL/GenBank/DDBJ whole genome shotgun (WGS) entry which is preliminary data.</text>
</comment>
<name>A0A1I6B6H8_9BACI</name>
<accession>A0A1I6B6H8</accession>
<gene>
    <name evidence="1" type="ORF">SAMN02745910_03321</name>
</gene>
<dbReference type="InterPro" id="IPR007263">
    <property type="entry name" value="DCC1-like"/>
</dbReference>
<proteinExistence type="predicted"/>
<dbReference type="Pfam" id="PF04134">
    <property type="entry name" value="DCC1-like"/>
    <property type="match status" value="1"/>
</dbReference>
<dbReference type="EMBL" id="FOXX01000008">
    <property type="protein sequence ID" value="SFQ76514.1"/>
    <property type="molecule type" value="Genomic_DNA"/>
</dbReference>
<protein>
    <submittedName>
        <fullName evidence="1">Predicted thiol-disulfide oxidoreductase YuxK, DCC family</fullName>
    </submittedName>
</protein>
<organism evidence="1 2">
    <name type="scientific">Priestia endophytica DSM 13796</name>
    <dbReference type="NCBI Taxonomy" id="1121089"/>
    <lineage>
        <taxon>Bacteria</taxon>
        <taxon>Bacillati</taxon>
        <taxon>Bacillota</taxon>
        <taxon>Bacilli</taxon>
        <taxon>Bacillales</taxon>
        <taxon>Bacillaceae</taxon>
        <taxon>Priestia</taxon>
    </lineage>
</organism>
<reference evidence="1 2" key="1">
    <citation type="submission" date="2016-10" db="EMBL/GenBank/DDBJ databases">
        <authorList>
            <person name="Varghese N."/>
            <person name="Submissions S."/>
        </authorList>
    </citation>
    <scope>NUCLEOTIDE SEQUENCE [LARGE SCALE GENOMIC DNA]</scope>
    <source>
        <strain evidence="1 2">DSM 13796</strain>
    </source>
</reference>
<dbReference type="InterPro" id="IPR052927">
    <property type="entry name" value="DCC_oxidoreductase"/>
</dbReference>
<dbReference type="PANTHER" id="PTHR33639">
    <property type="entry name" value="THIOL-DISULFIDE OXIDOREDUCTASE DCC"/>
    <property type="match status" value="1"/>
</dbReference>
<dbReference type="PANTHER" id="PTHR33639:SF2">
    <property type="entry name" value="DUF393 DOMAIN-CONTAINING PROTEIN"/>
    <property type="match status" value="1"/>
</dbReference>
<dbReference type="RefSeq" id="WP_061805550.1">
    <property type="nucleotide sequence ID" value="NZ_FOXX01000008.1"/>
</dbReference>
<evidence type="ECO:0000313" key="1">
    <source>
        <dbReference type="EMBL" id="SFQ76514.1"/>
    </source>
</evidence>
<dbReference type="Proteomes" id="UP000182762">
    <property type="component" value="Unassembled WGS sequence"/>
</dbReference>
<sequence length="137" mass="15765">MKDNHDIIVLFDGVCNMCNSFVQFVIKRDPKGVFKFASLQSNTGSSILNHHEYRKDLHSIVLIDGDTLYTESTAILHIVSHLSGPVRILSLFKMVPKPLRDRLYQFGAKYRYLLFGKQTSCMIPTKEIKSRFIDLNE</sequence>
<evidence type="ECO:0000313" key="2">
    <source>
        <dbReference type="Proteomes" id="UP000182762"/>
    </source>
</evidence>
<keyword evidence="2" id="KW-1185">Reference proteome</keyword>